<dbReference type="InterPro" id="IPR001752">
    <property type="entry name" value="Kinesin_motor_dom"/>
</dbReference>
<dbReference type="CDD" id="cd00106">
    <property type="entry name" value="KISc"/>
    <property type="match status" value="1"/>
</dbReference>
<dbReference type="Gene3D" id="3.40.850.10">
    <property type="entry name" value="Kinesin motor domain"/>
    <property type="match status" value="1"/>
</dbReference>
<keyword evidence="8" id="KW-1185">Reference proteome</keyword>
<keyword evidence="2 5" id="KW-0547">Nucleotide-binding</keyword>
<dbReference type="GO" id="GO:0016887">
    <property type="term" value="F:ATP hydrolysis activity"/>
    <property type="evidence" value="ECO:0007669"/>
    <property type="project" value="TreeGrafter"/>
</dbReference>
<evidence type="ECO:0000313" key="8">
    <source>
        <dbReference type="Proteomes" id="UP000887577"/>
    </source>
</evidence>
<evidence type="ECO:0000259" key="7">
    <source>
        <dbReference type="PROSITE" id="PS50067"/>
    </source>
</evidence>
<dbReference type="GO" id="GO:0003777">
    <property type="term" value="F:microtubule motor activity"/>
    <property type="evidence" value="ECO:0007669"/>
    <property type="project" value="InterPro"/>
</dbReference>
<dbReference type="AlphaFoldDB" id="A0A914YEU3"/>
<dbReference type="GO" id="GO:0005524">
    <property type="term" value="F:ATP binding"/>
    <property type="evidence" value="ECO:0007669"/>
    <property type="project" value="UniProtKB-UniRule"/>
</dbReference>
<sequence length="990" mass="112283">MTPLLSSTVKVVLRIKKEAKSKSNKLHVEKKSDGKDCVMVNHDALHIFPFDKALNQCATQLDTYNAVIGNGIDLFLSGYHVSVFAYGQTGSGKTYSITGIENQPGILPLFAKNLFEKISRQNLDSSVYISLSFYEVYQEKVFDLLASNRKPLRVRGGTDDPYVEGLIEVGVKDEDELEKWRRTGLLRRSTAATLMNELSSRSHAIFSLKVQREYENPKRVVVSRCFFVDLAGSERLQTSGGHRTNESISINKSLLSLQRVVDARASNEAFVCYRDSVLTRLLKNCFDGNSATTLLTTVSPLECYSSETLNTLRFASKAAQVIQQPTINEEFGGESIADLRELNNHHLKKIAEMSAQIETLKQHCASVESVQAPAVLELFQDESLNQWARLENGIKFCILQNQLAEYFFENDKWNIRAFAAGVFVNGIALTVNSSRQLDHGDILSYYERKFCAVYLDEKCDPNKFISYDRAKLQYVTAVYEKQKEEMTEEIIAESKQNVKDVRDSLENELVSLRKELDGVKNKLKNKSEDQKYALKKEYDMVESLINDTEDVKKNLNDAVSKQTAIFKAVKEETEEDKMMHVGIKKVYAELNNEKFVELYEYFADLYQSDKTADEIIGEFNRFLYSSKYVWKPIRSGVGSSLLQTAVFNTLQETARKRRSTYAEVSRGFASRRSVIADIIQKPSERPTSQPIDELVQSLSFYALTAQRGPDTEEELGKLNEIGILLNVCITVRKNFDVFIAPENFLTAASIQKKAASIVGIYRSIGSLDALAATAQLCFITPSIADISLDYCPKEILERVNCLRQLIESWINAVREDTLSKDLGNLIFNEIDRIIQSVGFLAYFLGRRVEITDPGVQNEFRKGIMSAVKDLTMDVPEILERCDGEKTTREKFKKLAATFVSEILKYVEQSFDEDFIFEVVRRAILIKENMITLTEDRAGKMVEKIKDLIKNIEKFSTFVNPSSIELLKDGLKMWQQLSYISAKPPKSRAKS</sequence>
<organism evidence="8 9">
    <name type="scientific">Panagrolaimus superbus</name>
    <dbReference type="NCBI Taxonomy" id="310955"/>
    <lineage>
        <taxon>Eukaryota</taxon>
        <taxon>Metazoa</taxon>
        <taxon>Ecdysozoa</taxon>
        <taxon>Nematoda</taxon>
        <taxon>Chromadorea</taxon>
        <taxon>Rhabditida</taxon>
        <taxon>Tylenchina</taxon>
        <taxon>Panagrolaimomorpha</taxon>
        <taxon>Panagrolaimoidea</taxon>
        <taxon>Panagrolaimidae</taxon>
        <taxon>Panagrolaimus</taxon>
    </lineage>
</organism>
<comment type="subcellular location">
    <subcellularLocation>
        <location evidence="1">Cytoplasm</location>
        <location evidence="1">Cytoskeleton</location>
    </subcellularLocation>
</comment>
<dbReference type="GO" id="GO:0005871">
    <property type="term" value="C:kinesin complex"/>
    <property type="evidence" value="ECO:0007669"/>
    <property type="project" value="TreeGrafter"/>
</dbReference>
<comment type="similarity">
    <text evidence="5">Belongs to the TRAFAC class myosin-kinesin ATPase superfamily. Kinesin family.</text>
</comment>
<evidence type="ECO:0000256" key="1">
    <source>
        <dbReference type="ARBA" id="ARBA00004245"/>
    </source>
</evidence>
<dbReference type="Pfam" id="PF00225">
    <property type="entry name" value="Kinesin"/>
    <property type="match status" value="1"/>
</dbReference>
<reference evidence="9" key="1">
    <citation type="submission" date="2022-11" db="UniProtKB">
        <authorList>
            <consortium name="WormBaseParasite"/>
        </authorList>
    </citation>
    <scope>IDENTIFICATION</scope>
</reference>
<dbReference type="InterPro" id="IPR036961">
    <property type="entry name" value="Kinesin_motor_dom_sf"/>
</dbReference>
<evidence type="ECO:0000256" key="6">
    <source>
        <dbReference type="SAM" id="Coils"/>
    </source>
</evidence>
<keyword evidence="4" id="KW-0963">Cytoplasm</keyword>
<dbReference type="InterPro" id="IPR027417">
    <property type="entry name" value="P-loop_NTPase"/>
</dbReference>
<keyword evidence="6" id="KW-0175">Coiled coil</keyword>
<accession>A0A914YEU3</accession>
<evidence type="ECO:0000313" key="9">
    <source>
        <dbReference type="WBParaSite" id="PSU_v2.g1782.t1"/>
    </source>
</evidence>
<keyword evidence="3 5" id="KW-0067">ATP-binding</keyword>
<evidence type="ECO:0000256" key="2">
    <source>
        <dbReference type="ARBA" id="ARBA00022741"/>
    </source>
</evidence>
<dbReference type="SMART" id="SM00129">
    <property type="entry name" value="KISc"/>
    <property type="match status" value="1"/>
</dbReference>
<keyword evidence="4" id="KW-0206">Cytoskeleton</keyword>
<feature type="domain" description="Kinesin motor" evidence="7">
    <location>
        <begin position="8"/>
        <end position="321"/>
    </location>
</feature>
<evidence type="ECO:0000256" key="5">
    <source>
        <dbReference type="PROSITE-ProRule" id="PRU00283"/>
    </source>
</evidence>
<dbReference type="GO" id="GO:0005874">
    <property type="term" value="C:microtubule"/>
    <property type="evidence" value="ECO:0007669"/>
    <property type="project" value="TreeGrafter"/>
</dbReference>
<name>A0A914YEU3_9BILA</name>
<evidence type="ECO:0000256" key="4">
    <source>
        <dbReference type="ARBA" id="ARBA00023212"/>
    </source>
</evidence>
<dbReference type="PANTHER" id="PTHR24115">
    <property type="entry name" value="KINESIN-RELATED"/>
    <property type="match status" value="1"/>
</dbReference>
<dbReference type="InterPro" id="IPR027640">
    <property type="entry name" value="Kinesin-like_fam"/>
</dbReference>
<dbReference type="PANTHER" id="PTHR24115:SF546">
    <property type="entry name" value="KINESIN-LIKE PROTEIN KIF14"/>
    <property type="match status" value="1"/>
</dbReference>
<dbReference type="GO" id="GO:0007018">
    <property type="term" value="P:microtubule-based movement"/>
    <property type="evidence" value="ECO:0007669"/>
    <property type="project" value="InterPro"/>
</dbReference>
<proteinExistence type="inferred from homology"/>
<dbReference type="WBParaSite" id="PSU_v2.g1782.t1">
    <property type="protein sequence ID" value="PSU_v2.g1782.t1"/>
    <property type="gene ID" value="PSU_v2.g1782"/>
</dbReference>
<evidence type="ECO:0000256" key="3">
    <source>
        <dbReference type="ARBA" id="ARBA00022840"/>
    </source>
</evidence>
<feature type="coiled-coil region" evidence="6">
    <location>
        <begin position="495"/>
        <end position="529"/>
    </location>
</feature>
<dbReference type="PROSITE" id="PS50067">
    <property type="entry name" value="KINESIN_MOTOR_2"/>
    <property type="match status" value="1"/>
</dbReference>
<protein>
    <submittedName>
        <fullName evidence="9">Kinesin motor domain-containing protein</fullName>
    </submittedName>
</protein>
<dbReference type="PRINTS" id="PR00380">
    <property type="entry name" value="KINESINHEAVY"/>
</dbReference>
<keyword evidence="5" id="KW-0505">Motor protein</keyword>
<dbReference type="Proteomes" id="UP000887577">
    <property type="component" value="Unplaced"/>
</dbReference>
<dbReference type="GO" id="GO:0008017">
    <property type="term" value="F:microtubule binding"/>
    <property type="evidence" value="ECO:0007669"/>
    <property type="project" value="InterPro"/>
</dbReference>
<feature type="binding site" evidence="5">
    <location>
        <begin position="87"/>
        <end position="94"/>
    </location>
    <ligand>
        <name>ATP</name>
        <dbReference type="ChEBI" id="CHEBI:30616"/>
    </ligand>
</feature>
<dbReference type="SUPFAM" id="SSF52540">
    <property type="entry name" value="P-loop containing nucleoside triphosphate hydrolases"/>
    <property type="match status" value="1"/>
</dbReference>